<evidence type="ECO:0000313" key="4">
    <source>
        <dbReference type="EMBL" id="RHY33355.1"/>
    </source>
</evidence>
<protein>
    <recommendedName>
        <fullName evidence="3">FHA domain-containing protein</fullName>
    </recommendedName>
</protein>
<dbReference type="PROSITE" id="PS50006">
    <property type="entry name" value="FHA_DOMAIN"/>
    <property type="match status" value="1"/>
</dbReference>
<dbReference type="AlphaFoldDB" id="A0A3R7D562"/>
<organism evidence="4 5">
    <name type="scientific">Aphanomyces invadans</name>
    <dbReference type="NCBI Taxonomy" id="157072"/>
    <lineage>
        <taxon>Eukaryota</taxon>
        <taxon>Sar</taxon>
        <taxon>Stramenopiles</taxon>
        <taxon>Oomycota</taxon>
        <taxon>Saprolegniomycetes</taxon>
        <taxon>Saprolegniales</taxon>
        <taxon>Verrucalvaceae</taxon>
        <taxon>Aphanomyces</taxon>
    </lineage>
</organism>
<proteinExistence type="predicted"/>
<dbReference type="SUPFAM" id="SSF49879">
    <property type="entry name" value="SMAD/FHA domain"/>
    <property type="match status" value="1"/>
</dbReference>
<keyword evidence="5" id="KW-1185">Reference proteome</keyword>
<dbReference type="GO" id="GO:0005634">
    <property type="term" value="C:nucleus"/>
    <property type="evidence" value="ECO:0007669"/>
    <property type="project" value="TreeGrafter"/>
</dbReference>
<dbReference type="InterPro" id="IPR008984">
    <property type="entry name" value="SMAD_FHA_dom_sf"/>
</dbReference>
<feature type="compositionally biased region" description="Basic and acidic residues" evidence="2">
    <location>
        <begin position="213"/>
        <end position="226"/>
    </location>
</feature>
<evidence type="ECO:0000256" key="2">
    <source>
        <dbReference type="SAM" id="MobiDB-lite"/>
    </source>
</evidence>
<dbReference type="Proteomes" id="UP000285060">
    <property type="component" value="Unassembled WGS sequence"/>
</dbReference>
<dbReference type="InterPro" id="IPR000253">
    <property type="entry name" value="FHA_dom"/>
</dbReference>
<gene>
    <name evidence="4" type="ORF">DYB32_001688</name>
</gene>
<dbReference type="PANTHER" id="PTHR21712:SF29">
    <property type="entry name" value="PRE-RRNA-PROCESSING PROTEIN FHL1"/>
    <property type="match status" value="1"/>
</dbReference>
<dbReference type="Gene3D" id="2.60.200.20">
    <property type="match status" value="1"/>
</dbReference>
<dbReference type="GO" id="GO:0060962">
    <property type="term" value="P:regulation of ribosomal protein gene transcription by RNA polymerase II"/>
    <property type="evidence" value="ECO:0007669"/>
    <property type="project" value="InterPro"/>
</dbReference>
<keyword evidence="1" id="KW-0539">Nucleus</keyword>
<dbReference type="VEuPathDB" id="FungiDB:H310_08229"/>
<dbReference type="PANTHER" id="PTHR21712">
    <property type="entry name" value="PRE-RRNA-PROCESSING PROTEIN FHL1"/>
    <property type="match status" value="1"/>
</dbReference>
<reference evidence="4 5" key="1">
    <citation type="submission" date="2018-08" db="EMBL/GenBank/DDBJ databases">
        <title>Aphanomyces genome sequencing and annotation.</title>
        <authorList>
            <person name="Minardi D."/>
            <person name="Oidtmann B."/>
            <person name="Van Der Giezen M."/>
            <person name="Studholme D.J."/>
        </authorList>
    </citation>
    <scope>NUCLEOTIDE SEQUENCE [LARGE SCALE GENOMIC DNA]</scope>
    <source>
        <strain evidence="4 5">NJM0002</strain>
    </source>
</reference>
<dbReference type="InterPro" id="IPR045178">
    <property type="entry name" value="Fhl1/FHA1"/>
</dbReference>
<accession>A0A3R7D562</accession>
<sequence length="253" mass="27612">MEREPAMASMTDDDKKLEKEFLSKRPPLAYAKLQGKINDTEPFEVVLTQLPVELGRGAPNDQQEGRINLGDQKSVSRAHARINWNADKSCFEMECLGKNGMYAAGTRAWSVCTTCDEWIGRLIPKDTTVPLTPKLPIKIGASRFYFLPAVKSPCGVLSGVKLIQKGFEKAAQPSASTLGLTVEETLDSIFKWYTIIKPDVDEKKRSGTAAPVDAKKKAKTTDEPSDAKGTTSADGNLAVQNELVDAPVNVDKP</sequence>
<comment type="caution">
    <text evidence="4">The sequence shown here is derived from an EMBL/GenBank/DDBJ whole genome shotgun (WGS) entry which is preliminary data.</text>
</comment>
<feature type="region of interest" description="Disordered" evidence="2">
    <location>
        <begin position="203"/>
        <end position="253"/>
    </location>
</feature>
<name>A0A3R7D562_9STRA</name>
<feature type="domain" description="FHA" evidence="3">
    <location>
        <begin position="52"/>
        <end position="108"/>
    </location>
</feature>
<evidence type="ECO:0000259" key="3">
    <source>
        <dbReference type="PROSITE" id="PS50006"/>
    </source>
</evidence>
<dbReference type="EMBL" id="QUSY01000079">
    <property type="protein sequence ID" value="RHY33355.1"/>
    <property type="molecule type" value="Genomic_DNA"/>
</dbReference>
<dbReference type="GO" id="GO:0043565">
    <property type="term" value="F:sequence-specific DNA binding"/>
    <property type="evidence" value="ECO:0007669"/>
    <property type="project" value="TreeGrafter"/>
</dbReference>
<evidence type="ECO:0000313" key="5">
    <source>
        <dbReference type="Proteomes" id="UP000285060"/>
    </source>
</evidence>
<evidence type="ECO:0000256" key="1">
    <source>
        <dbReference type="ARBA" id="ARBA00023242"/>
    </source>
</evidence>